<reference evidence="2" key="1">
    <citation type="submission" date="2020-07" db="EMBL/GenBank/DDBJ databases">
        <title>Multicomponent nature underlies the extraordinary mechanical properties of spider dragline silk.</title>
        <authorList>
            <person name="Kono N."/>
            <person name="Nakamura H."/>
            <person name="Mori M."/>
            <person name="Yoshida Y."/>
            <person name="Ohtoshi R."/>
            <person name="Malay A.D."/>
            <person name="Moran D.A.P."/>
            <person name="Tomita M."/>
            <person name="Numata K."/>
            <person name="Arakawa K."/>
        </authorList>
    </citation>
    <scope>NUCLEOTIDE SEQUENCE</scope>
</reference>
<proteinExistence type="predicted"/>
<comment type="caution">
    <text evidence="2">The sequence shown here is derived from an EMBL/GenBank/DDBJ whole genome shotgun (WGS) entry which is preliminary data.</text>
</comment>
<dbReference type="Proteomes" id="UP000887116">
    <property type="component" value="Unassembled WGS sequence"/>
</dbReference>
<dbReference type="AlphaFoldDB" id="A0A8X6GD61"/>
<accession>A0A8X6GD61</accession>
<gene>
    <name evidence="2" type="ORF">TNCT_141351</name>
</gene>
<evidence type="ECO:0000256" key="1">
    <source>
        <dbReference type="SAM" id="MobiDB-lite"/>
    </source>
</evidence>
<protein>
    <submittedName>
        <fullName evidence="2">Uncharacterized protein</fullName>
    </submittedName>
</protein>
<keyword evidence="3" id="KW-1185">Reference proteome</keyword>
<evidence type="ECO:0000313" key="2">
    <source>
        <dbReference type="EMBL" id="GFR01488.1"/>
    </source>
</evidence>
<dbReference type="EMBL" id="BMAO01025270">
    <property type="protein sequence ID" value="GFR01488.1"/>
    <property type="molecule type" value="Genomic_DNA"/>
</dbReference>
<name>A0A8X6GD61_TRICU</name>
<evidence type="ECO:0000313" key="3">
    <source>
        <dbReference type="Proteomes" id="UP000887116"/>
    </source>
</evidence>
<feature type="region of interest" description="Disordered" evidence="1">
    <location>
        <begin position="34"/>
        <end position="54"/>
    </location>
</feature>
<organism evidence="2 3">
    <name type="scientific">Trichonephila clavata</name>
    <name type="common">Joro spider</name>
    <name type="synonym">Nephila clavata</name>
    <dbReference type="NCBI Taxonomy" id="2740835"/>
    <lineage>
        <taxon>Eukaryota</taxon>
        <taxon>Metazoa</taxon>
        <taxon>Ecdysozoa</taxon>
        <taxon>Arthropoda</taxon>
        <taxon>Chelicerata</taxon>
        <taxon>Arachnida</taxon>
        <taxon>Araneae</taxon>
        <taxon>Araneomorphae</taxon>
        <taxon>Entelegynae</taxon>
        <taxon>Araneoidea</taxon>
        <taxon>Nephilidae</taxon>
        <taxon>Trichonephila</taxon>
    </lineage>
</organism>
<sequence length="88" mass="9755">MGMIPGDCNYPSGLRFPSSNRIMHLDRFPIHLHKPPKINTTSSNPLRSGTMVPPSTPYRIGNSQSSLFCELKQFAIPSTFAIPTPTRV</sequence>
<feature type="compositionally biased region" description="Polar residues" evidence="1">
    <location>
        <begin position="38"/>
        <end position="47"/>
    </location>
</feature>